<organism evidence="2 3">
    <name type="scientific">Mycolicibacterium fortuitum</name>
    <name type="common">Mycobacterium fortuitum</name>
    <dbReference type="NCBI Taxonomy" id="1766"/>
    <lineage>
        <taxon>Bacteria</taxon>
        <taxon>Bacillati</taxon>
        <taxon>Actinomycetota</taxon>
        <taxon>Actinomycetes</taxon>
        <taxon>Mycobacteriales</taxon>
        <taxon>Mycobacteriaceae</taxon>
        <taxon>Mycolicibacterium</taxon>
    </lineage>
</organism>
<name>A0ABD6QLI6_MYCFO</name>
<dbReference type="Proteomes" id="UP000187001">
    <property type="component" value="Unassembled WGS sequence"/>
</dbReference>
<dbReference type="RefSeq" id="WP_076205425.1">
    <property type="nucleotide sequence ID" value="NZ_MBER01000071.1"/>
</dbReference>
<feature type="domain" description="Gp28/Gp37-like" evidence="1">
    <location>
        <begin position="40"/>
        <end position="531"/>
    </location>
</feature>
<comment type="caution">
    <text evidence="2">The sequence shown here is derived from an EMBL/GenBank/DDBJ whole genome shotgun (WGS) entry which is preliminary data.</text>
</comment>
<gene>
    <name evidence="2" type="ORF">A5742_27485</name>
</gene>
<protein>
    <recommendedName>
        <fullName evidence="1">Gp28/Gp37-like domain-containing protein</fullName>
    </recommendedName>
</protein>
<sequence>MELWQGAVQSGDPYRIATTARKLTEKKSKVNVDFKFTVCDKFWTPLGEIGADLIDASGSDPRNDVPTAKLTLKGNSPLIPVFMNCRNTMVGVIVETAGQRYAFYTKVHTYKYADGVWTGNVELRGIWDVLNYLVIWPSWFLPIQAQPFSHAVYIWALQTVLENMVAECAMRIQTGIWEFVNNGLSLNPDMRAWFGTVLQAIERDGLSINTFLRMLKTPIYVKRTNPFLDTSPLVARTVRMETVGAVVKDITRAYGVETRMDLWLPGDPQPDAWANLDQPTYVFSTKDRSQVSGPTSTVLDSVLRTVVDLGGSLGGIFKPVVQQVPGMDGVFYSPLLGVNFEQPYAYLVAPEPGEDSSIISCEIADHTPEGWQHIIGGRSPKWLNDLMNATFAWLIDSLMIVVGFTGIPSDLLAGFLNNAFLAFQLIQHYDRRDEVGPYHPAIERFYPTASAPYNIETVFAFINALFDSRGYTSAQVVFRNGDQYALGRDIFKGGLMSLVYHNRSKMITDYIENVIWRITPEERTVMVQLGDGRRDEAPLAKHQRFLTGAFEAISVLTLSPQS</sequence>
<reference evidence="2 3" key="1">
    <citation type="submission" date="2016-07" db="EMBL/GenBank/DDBJ databases">
        <authorList>
            <person name="Sutton G."/>
            <person name="Brinkac L."/>
            <person name="Sanka R."/>
            <person name="Adams M."/>
            <person name="Lau E."/>
            <person name="Kumar A."/>
            <person name="Macaden R."/>
        </authorList>
    </citation>
    <scope>NUCLEOTIDE SEQUENCE [LARGE SCALE GENOMIC DNA]</scope>
    <source>
        <strain evidence="2 3">GA-0871</strain>
    </source>
</reference>
<evidence type="ECO:0000313" key="2">
    <source>
        <dbReference type="EMBL" id="OMC44719.1"/>
    </source>
</evidence>
<dbReference type="Pfam" id="PF14594">
    <property type="entry name" value="Sipho_Gp37"/>
    <property type="match status" value="1"/>
</dbReference>
<accession>A0ABD6QLI6</accession>
<proteinExistence type="predicted"/>
<dbReference type="EMBL" id="MBER01000071">
    <property type="protein sequence ID" value="OMC44719.1"/>
    <property type="molecule type" value="Genomic_DNA"/>
</dbReference>
<evidence type="ECO:0000313" key="3">
    <source>
        <dbReference type="Proteomes" id="UP000187001"/>
    </source>
</evidence>
<dbReference type="InterPro" id="IPR029432">
    <property type="entry name" value="Gp28/Gp37-like_dom"/>
</dbReference>
<evidence type="ECO:0000259" key="1">
    <source>
        <dbReference type="Pfam" id="PF14594"/>
    </source>
</evidence>
<dbReference type="AlphaFoldDB" id="A0ABD6QLI6"/>